<dbReference type="GO" id="GO:0008270">
    <property type="term" value="F:zinc ion binding"/>
    <property type="evidence" value="ECO:0007669"/>
    <property type="project" value="UniProtKB-KW"/>
</dbReference>
<evidence type="ECO:0000256" key="6">
    <source>
        <dbReference type="SAM" id="MobiDB-lite"/>
    </source>
</evidence>
<proteinExistence type="predicted"/>
<feature type="region of interest" description="Disordered" evidence="6">
    <location>
        <begin position="118"/>
        <end position="189"/>
    </location>
</feature>
<feature type="compositionally biased region" description="Polar residues" evidence="6">
    <location>
        <begin position="70"/>
        <end position="80"/>
    </location>
</feature>
<dbReference type="Pfam" id="PF00096">
    <property type="entry name" value="zf-C2H2"/>
    <property type="match status" value="1"/>
</dbReference>
<dbReference type="FunFam" id="3.30.160.60:FF:000765">
    <property type="entry name" value="Zinc finger 45-like"/>
    <property type="match status" value="1"/>
</dbReference>
<evidence type="ECO:0000256" key="5">
    <source>
        <dbReference type="PROSITE-ProRule" id="PRU00042"/>
    </source>
</evidence>
<dbReference type="PANTHER" id="PTHR14196:SF12">
    <property type="entry name" value="ZINC FINGER PROTEIN 208-LIKE"/>
    <property type="match status" value="1"/>
</dbReference>
<dbReference type="SMART" id="SM00355">
    <property type="entry name" value="ZnF_C2H2"/>
    <property type="match status" value="1"/>
</dbReference>
<protein>
    <recommendedName>
        <fullName evidence="7">C2H2-type domain-containing protein</fullName>
    </recommendedName>
</protein>
<dbReference type="Gene3D" id="3.30.160.60">
    <property type="entry name" value="Classic Zinc Finger"/>
    <property type="match status" value="1"/>
</dbReference>
<dbReference type="PROSITE" id="PS00028">
    <property type="entry name" value="ZINC_FINGER_C2H2_1"/>
    <property type="match status" value="1"/>
</dbReference>
<accession>A0A1A8RDV9</accession>
<dbReference type="PANTHER" id="PTHR14196">
    <property type="entry name" value="ODD-SKIPPED - RELATED"/>
    <property type="match status" value="1"/>
</dbReference>
<dbReference type="InterPro" id="IPR013087">
    <property type="entry name" value="Znf_C2H2_type"/>
</dbReference>
<evidence type="ECO:0000259" key="7">
    <source>
        <dbReference type="PROSITE" id="PS50157"/>
    </source>
</evidence>
<name>A0A1A8RDV9_9TELE</name>
<evidence type="ECO:0000256" key="4">
    <source>
        <dbReference type="ARBA" id="ARBA00022833"/>
    </source>
</evidence>
<gene>
    <name evidence="8" type="primary">Nfu_g_1_002188</name>
</gene>
<feature type="region of interest" description="Disordered" evidence="6">
    <location>
        <begin position="32"/>
        <end position="54"/>
    </location>
</feature>
<dbReference type="GO" id="GO:0000981">
    <property type="term" value="F:DNA-binding transcription factor activity, RNA polymerase II-specific"/>
    <property type="evidence" value="ECO:0007669"/>
    <property type="project" value="TreeGrafter"/>
</dbReference>
<keyword evidence="2" id="KW-0677">Repeat</keyword>
<keyword evidence="4" id="KW-0862">Zinc</keyword>
<feature type="non-terminal residue" evidence="8">
    <location>
        <position position="226"/>
    </location>
</feature>
<dbReference type="GO" id="GO:0005634">
    <property type="term" value="C:nucleus"/>
    <property type="evidence" value="ECO:0007669"/>
    <property type="project" value="TreeGrafter"/>
</dbReference>
<organism evidence="8">
    <name type="scientific">Nothobranchius rachovii</name>
    <name type="common">bluefin notho</name>
    <dbReference type="NCBI Taxonomy" id="451742"/>
    <lineage>
        <taxon>Eukaryota</taxon>
        <taxon>Metazoa</taxon>
        <taxon>Chordata</taxon>
        <taxon>Craniata</taxon>
        <taxon>Vertebrata</taxon>
        <taxon>Euteleostomi</taxon>
        <taxon>Actinopterygii</taxon>
        <taxon>Neopterygii</taxon>
        <taxon>Teleostei</taxon>
        <taxon>Neoteleostei</taxon>
        <taxon>Acanthomorphata</taxon>
        <taxon>Ovalentaria</taxon>
        <taxon>Atherinomorphae</taxon>
        <taxon>Cyprinodontiformes</taxon>
        <taxon>Nothobranchiidae</taxon>
        <taxon>Nothobranchius</taxon>
    </lineage>
</organism>
<dbReference type="EMBL" id="HAEI01007843">
    <property type="protein sequence ID" value="SBS03449.1"/>
    <property type="molecule type" value="Transcribed_RNA"/>
</dbReference>
<dbReference type="SUPFAM" id="SSF57667">
    <property type="entry name" value="beta-beta-alpha zinc fingers"/>
    <property type="match status" value="1"/>
</dbReference>
<evidence type="ECO:0000256" key="2">
    <source>
        <dbReference type="ARBA" id="ARBA00022737"/>
    </source>
</evidence>
<dbReference type="PROSITE" id="PS50157">
    <property type="entry name" value="ZINC_FINGER_C2H2_2"/>
    <property type="match status" value="1"/>
</dbReference>
<feature type="compositionally biased region" description="Basic and acidic residues" evidence="6">
    <location>
        <begin position="81"/>
        <end position="91"/>
    </location>
</feature>
<feature type="compositionally biased region" description="Basic and acidic residues" evidence="6">
    <location>
        <begin position="146"/>
        <end position="167"/>
    </location>
</feature>
<dbReference type="InterPro" id="IPR050717">
    <property type="entry name" value="C2H2-ZF_Transcription_Reg"/>
</dbReference>
<dbReference type="GO" id="GO:0000977">
    <property type="term" value="F:RNA polymerase II transcription regulatory region sequence-specific DNA binding"/>
    <property type="evidence" value="ECO:0007669"/>
    <property type="project" value="TreeGrafter"/>
</dbReference>
<dbReference type="InterPro" id="IPR036236">
    <property type="entry name" value="Znf_C2H2_sf"/>
</dbReference>
<keyword evidence="3 5" id="KW-0863">Zinc-finger</keyword>
<feature type="compositionally biased region" description="Polar residues" evidence="6">
    <location>
        <begin position="132"/>
        <end position="144"/>
    </location>
</feature>
<evidence type="ECO:0000256" key="3">
    <source>
        <dbReference type="ARBA" id="ARBA00022771"/>
    </source>
</evidence>
<keyword evidence="1" id="KW-0479">Metal-binding</keyword>
<feature type="domain" description="C2H2-type" evidence="7">
    <location>
        <begin position="198"/>
        <end position="225"/>
    </location>
</feature>
<reference evidence="8" key="1">
    <citation type="submission" date="2016-05" db="EMBL/GenBank/DDBJ databases">
        <authorList>
            <person name="Lavstsen T."/>
            <person name="Jespersen J.S."/>
        </authorList>
    </citation>
    <scope>NUCLEOTIDE SEQUENCE</scope>
    <source>
        <tissue evidence="8">Brain</tissue>
    </source>
</reference>
<feature type="non-terminal residue" evidence="8">
    <location>
        <position position="1"/>
    </location>
</feature>
<sequence>ESLMEFVTRQVATAREIIAKVEEAMAPFEEGLGGQRRLSDMSWEPRSSSHGAELPQHHVWENKMALTDQQLSKQKWTSSLDQKEPEPPLMKEEQQELLIHQHEGQFLLKQEVVTFMEPSPSEETDCHEPEPNRNQPLCQSSTESENQDRGGCRKENSESNGGEELKLNKRRQRSKEHRESVGGEILKKKRAHKGERPFYCKLCGKSFSHKSVLNIHMRAHTGEKPY</sequence>
<evidence type="ECO:0000256" key="1">
    <source>
        <dbReference type="ARBA" id="ARBA00022723"/>
    </source>
</evidence>
<evidence type="ECO:0000313" key="8">
    <source>
        <dbReference type="EMBL" id="SBS03449.1"/>
    </source>
</evidence>
<dbReference type="AlphaFoldDB" id="A0A1A8RDV9"/>
<reference evidence="8" key="2">
    <citation type="submission" date="2016-06" db="EMBL/GenBank/DDBJ databases">
        <title>The genome of a short-lived fish provides insights into sex chromosome evolution and the genetic control of aging.</title>
        <authorList>
            <person name="Reichwald K."/>
            <person name="Felder M."/>
            <person name="Petzold A."/>
            <person name="Koch P."/>
            <person name="Groth M."/>
            <person name="Platzer M."/>
        </authorList>
    </citation>
    <scope>NUCLEOTIDE SEQUENCE</scope>
    <source>
        <tissue evidence="8">Brain</tissue>
    </source>
</reference>
<feature type="region of interest" description="Disordered" evidence="6">
    <location>
        <begin position="70"/>
        <end position="91"/>
    </location>
</feature>